<proteinExistence type="predicted"/>
<evidence type="ECO:0000256" key="4">
    <source>
        <dbReference type="ARBA" id="ARBA00022729"/>
    </source>
</evidence>
<evidence type="ECO:0000313" key="11">
    <source>
        <dbReference type="EMBL" id="SFT55011.1"/>
    </source>
</evidence>
<keyword evidence="5" id="KW-0574">Periplasm</keyword>
<gene>
    <name evidence="11" type="ORF">SAMN05216474_1255</name>
</gene>
<dbReference type="PIRSF" id="PIRSF000294">
    <property type="entry name" value="Cytochrome-c_peroxidase"/>
    <property type="match status" value="1"/>
</dbReference>
<evidence type="ECO:0000256" key="8">
    <source>
        <dbReference type="PIRSR" id="PIRSR000294-1"/>
    </source>
</evidence>
<evidence type="ECO:0000313" key="12">
    <source>
        <dbReference type="Proteomes" id="UP000236454"/>
    </source>
</evidence>
<dbReference type="AlphaFoldDB" id="A0A1I6YXS4"/>
<dbReference type="PANTHER" id="PTHR30600">
    <property type="entry name" value="CYTOCHROME C PEROXIDASE-RELATED"/>
    <property type="match status" value="1"/>
</dbReference>
<evidence type="ECO:0000256" key="9">
    <source>
        <dbReference type="PIRSR" id="PIRSR000294-2"/>
    </source>
</evidence>
<dbReference type="EMBL" id="FPAS01000001">
    <property type="protein sequence ID" value="SFT55011.1"/>
    <property type="molecule type" value="Genomic_DNA"/>
</dbReference>
<dbReference type="OrthoDB" id="9805202at2"/>
<dbReference type="InterPro" id="IPR051395">
    <property type="entry name" value="Cytochrome_c_Peroxidase/MauG"/>
</dbReference>
<keyword evidence="3 9" id="KW-0479">Metal-binding</keyword>
<dbReference type="GO" id="GO:0042597">
    <property type="term" value="C:periplasmic space"/>
    <property type="evidence" value="ECO:0007669"/>
    <property type="project" value="UniProtKB-SubCell"/>
</dbReference>
<dbReference type="Proteomes" id="UP000236454">
    <property type="component" value="Unassembled WGS sequence"/>
</dbReference>
<dbReference type="PROSITE" id="PS51257">
    <property type="entry name" value="PROKAR_LIPOPROTEIN"/>
    <property type="match status" value="1"/>
</dbReference>
<keyword evidence="6" id="KW-0560">Oxidoreductase</keyword>
<feature type="binding site" description="covalent" evidence="8">
    <location>
        <position position="80"/>
    </location>
    <ligand>
        <name>heme c</name>
        <dbReference type="ChEBI" id="CHEBI:61717"/>
        <label>1</label>
    </ligand>
</feature>
<dbReference type="GO" id="GO:0004130">
    <property type="term" value="F:cytochrome-c peroxidase activity"/>
    <property type="evidence" value="ECO:0007669"/>
    <property type="project" value="TreeGrafter"/>
</dbReference>
<keyword evidence="4" id="KW-0732">Signal</keyword>
<dbReference type="InterPro" id="IPR009056">
    <property type="entry name" value="Cyt_c-like_dom"/>
</dbReference>
<feature type="binding site" description="axial binding residue" evidence="9">
    <location>
        <position position="84"/>
    </location>
    <ligand>
        <name>heme c</name>
        <dbReference type="ChEBI" id="CHEBI:61717"/>
        <label>1</label>
    </ligand>
    <ligandPart>
        <name>Fe</name>
        <dbReference type="ChEBI" id="CHEBI:18248"/>
    </ligandPart>
</feature>
<accession>A0A1I6YXS4</accession>
<comment type="subcellular location">
    <subcellularLocation>
        <location evidence="1">Periplasm</location>
    </subcellularLocation>
</comment>
<dbReference type="GO" id="GO:0009055">
    <property type="term" value="F:electron transfer activity"/>
    <property type="evidence" value="ECO:0007669"/>
    <property type="project" value="InterPro"/>
</dbReference>
<dbReference type="InterPro" id="IPR026259">
    <property type="entry name" value="MauG/Cytc_peroxidase"/>
</dbReference>
<dbReference type="InterPro" id="IPR036909">
    <property type="entry name" value="Cyt_c-like_dom_sf"/>
</dbReference>
<feature type="domain" description="Cytochrome c" evidence="10">
    <location>
        <begin position="58"/>
        <end position="160"/>
    </location>
</feature>
<name>A0A1I6YXS4_9FLAO</name>
<feature type="binding site" description="covalent" evidence="8">
    <location>
        <position position="235"/>
    </location>
    <ligand>
        <name>heme c</name>
        <dbReference type="ChEBI" id="CHEBI:61717"/>
        <label>2</label>
    </ligand>
</feature>
<keyword evidence="2 8" id="KW-0349">Heme</keyword>
<dbReference type="Gene3D" id="1.10.760.10">
    <property type="entry name" value="Cytochrome c-like domain"/>
    <property type="match status" value="2"/>
</dbReference>
<evidence type="ECO:0000259" key="10">
    <source>
        <dbReference type="PROSITE" id="PS51007"/>
    </source>
</evidence>
<dbReference type="RefSeq" id="WP_090247455.1">
    <property type="nucleotide sequence ID" value="NZ_FPAS01000001.1"/>
</dbReference>
<dbReference type="PROSITE" id="PS51007">
    <property type="entry name" value="CYTC"/>
    <property type="match status" value="2"/>
</dbReference>
<dbReference type="InterPro" id="IPR004852">
    <property type="entry name" value="Di-haem_cyt_c_peroxidsae"/>
</dbReference>
<reference evidence="11 12" key="1">
    <citation type="submission" date="2016-10" db="EMBL/GenBank/DDBJ databases">
        <authorList>
            <person name="de Groot N.N."/>
        </authorList>
    </citation>
    <scope>NUCLEOTIDE SEQUENCE [LARGE SCALE GENOMIC DNA]</scope>
    <source>
        <strain evidence="11 12">CGMCC 1.7005</strain>
    </source>
</reference>
<feature type="binding site" description="covalent" evidence="8">
    <location>
        <position position="238"/>
    </location>
    <ligand>
        <name>heme c</name>
        <dbReference type="ChEBI" id="CHEBI:61717"/>
        <label>2</label>
    </ligand>
</feature>
<keyword evidence="12" id="KW-1185">Reference proteome</keyword>
<dbReference type="STRING" id="477690.SAMN05216474_1255"/>
<evidence type="ECO:0000256" key="7">
    <source>
        <dbReference type="ARBA" id="ARBA00023004"/>
    </source>
</evidence>
<dbReference type="PANTHER" id="PTHR30600:SF10">
    <property type="entry name" value="BLL6722 PROTEIN"/>
    <property type="match status" value="1"/>
</dbReference>
<dbReference type="GO" id="GO:0020037">
    <property type="term" value="F:heme binding"/>
    <property type="evidence" value="ECO:0007669"/>
    <property type="project" value="InterPro"/>
</dbReference>
<evidence type="ECO:0000256" key="1">
    <source>
        <dbReference type="ARBA" id="ARBA00004418"/>
    </source>
</evidence>
<evidence type="ECO:0000256" key="2">
    <source>
        <dbReference type="ARBA" id="ARBA00022617"/>
    </source>
</evidence>
<sequence>MNLKQIVPLLLGGVFFVTSCKKGTDDIIEYNPKAYTVNFKNNTLPEFIVAADNPLTVEKVKLGRMLFYENKLSRDGSINCASCHNQANAFSDTNQFSFGVDNSVGKRQAMAIFNMAYNTNQFFWDGRADLLRDQAILPIQDHLEMDESMENVITKLKNDQQYVDQFTRAFENGEINTLNISLALENFMNSIISEDSKYDRYLAGKETLTESEMRGMELFSKEYTEFFPNESGADCMHCHSLNNFENDLYMNNGLDTDAEMTDYGRENATGDPNDRGKFKVTSLRNVAVTPPYMHDGRFNTLEEVIDHYNEGIKNSSTVDQALLGTTATGLMLDAQEKEDLINFLKTLTDYTYLNNPEYSNPH</sequence>
<organism evidence="11 12">
    <name type="scientific">Lishizhenia tianjinensis</name>
    <dbReference type="NCBI Taxonomy" id="477690"/>
    <lineage>
        <taxon>Bacteria</taxon>
        <taxon>Pseudomonadati</taxon>
        <taxon>Bacteroidota</taxon>
        <taxon>Flavobacteriia</taxon>
        <taxon>Flavobacteriales</taxon>
        <taxon>Crocinitomicaceae</taxon>
        <taxon>Lishizhenia</taxon>
    </lineage>
</organism>
<dbReference type="SUPFAM" id="SSF46626">
    <property type="entry name" value="Cytochrome c"/>
    <property type="match status" value="2"/>
</dbReference>
<evidence type="ECO:0000256" key="3">
    <source>
        <dbReference type="ARBA" id="ARBA00022723"/>
    </source>
</evidence>
<feature type="binding site" description="axial binding residue" evidence="9">
    <location>
        <position position="239"/>
    </location>
    <ligand>
        <name>heme c</name>
        <dbReference type="ChEBI" id="CHEBI:61717"/>
        <label>2</label>
    </ligand>
    <ligandPart>
        <name>Fe</name>
        <dbReference type="ChEBI" id="CHEBI:18248"/>
    </ligandPart>
</feature>
<dbReference type="Pfam" id="PF03150">
    <property type="entry name" value="CCP_MauG"/>
    <property type="match status" value="1"/>
</dbReference>
<feature type="binding site" description="covalent" evidence="8">
    <location>
        <position position="83"/>
    </location>
    <ligand>
        <name>heme c</name>
        <dbReference type="ChEBI" id="CHEBI:61717"/>
        <label>1</label>
    </ligand>
</feature>
<comment type="cofactor">
    <cofactor evidence="8">
        <name>heme</name>
        <dbReference type="ChEBI" id="CHEBI:30413"/>
    </cofactor>
    <text evidence="8">Binds 2 heme groups.</text>
</comment>
<evidence type="ECO:0000256" key="6">
    <source>
        <dbReference type="ARBA" id="ARBA00023002"/>
    </source>
</evidence>
<dbReference type="GO" id="GO:0046872">
    <property type="term" value="F:metal ion binding"/>
    <property type="evidence" value="ECO:0007669"/>
    <property type="project" value="UniProtKB-KW"/>
</dbReference>
<evidence type="ECO:0000256" key="5">
    <source>
        <dbReference type="ARBA" id="ARBA00022764"/>
    </source>
</evidence>
<comment type="PTM">
    <text evidence="8">Binds 2 heme groups per subunit.</text>
</comment>
<protein>
    <submittedName>
        <fullName evidence="11">Methanobactin biosynthesis cassette protein MbnH</fullName>
    </submittedName>
</protein>
<feature type="domain" description="Cytochrome c" evidence="10">
    <location>
        <begin position="210"/>
        <end position="348"/>
    </location>
</feature>
<keyword evidence="7 9" id="KW-0408">Iron</keyword>